<reference evidence="2" key="1">
    <citation type="submission" date="2016-02" db="EMBL/GenBank/DDBJ databases">
        <authorList>
            <person name="Schultz-Johansen M."/>
            <person name="Glaring M.A."/>
            <person name="Bech P.K."/>
            <person name="Stougaard P."/>
        </authorList>
    </citation>
    <scope>NUCLEOTIDE SEQUENCE [LARGE SCALE GENOMIC DNA]</scope>
    <source>
        <strain evidence="2">S66</strain>
    </source>
</reference>
<sequence>MAEQQQRLHKLLLPPLPTGFNIIESGHYVYWLNGTAAKVVEPWCKAQNSQGQVLVHCARFADDYGITILVKHHTSPAAKGNNDFSTHISWQQQAQSDICAQYVYNAEQQQFSSNLTCDGQQLINSQQRVDKFLFFPLMRVFSGDIIQELTLQGPLLTVVPDIQTPQLRTSLLHPTESIRSAKKFGDEQIFIAGKQYDTSRYAYLSERYQSEDEAVFWLNSQGLLLKYCWQQSPAQHWQIELHNYQQFSPIDR</sequence>
<dbReference type="RefSeq" id="WP_068374893.1">
    <property type="nucleotide sequence ID" value="NZ_LSNE01000003.1"/>
</dbReference>
<keyword evidence="2" id="KW-1185">Reference proteome</keyword>
<evidence type="ECO:0000313" key="1">
    <source>
        <dbReference type="EMBL" id="KXI30435.1"/>
    </source>
</evidence>
<name>A0A136A5B5_9ALTE</name>
<dbReference type="OrthoDB" id="6399121at2"/>
<accession>A0A136A5B5</accession>
<dbReference type="AlphaFoldDB" id="A0A136A5B5"/>
<proteinExistence type="predicted"/>
<gene>
    <name evidence="1" type="ORF">AX660_10750</name>
</gene>
<comment type="caution">
    <text evidence="1">The sequence shown here is derived from an EMBL/GenBank/DDBJ whole genome shotgun (WGS) entry which is preliminary data.</text>
</comment>
<organism evidence="1 2">
    <name type="scientific">Paraglaciecola hydrolytica</name>
    <dbReference type="NCBI Taxonomy" id="1799789"/>
    <lineage>
        <taxon>Bacteria</taxon>
        <taxon>Pseudomonadati</taxon>
        <taxon>Pseudomonadota</taxon>
        <taxon>Gammaproteobacteria</taxon>
        <taxon>Alteromonadales</taxon>
        <taxon>Alteromonadaceae</taxon>
        <taxon>Paraglaciecola</taxon>
    </lineage>
</organism>
<evidence type="ECO:0000313" key="2">
    <source>
        <dbReference type="Proteomes" id="UP000070299"/>
    </source>
</evidence>
<dbReference type="EMBL" id="LSNE01000003">
    <property type="protein sequence ID" value="KXI30435.1"/>
    <property type="molecule type" value="Genomic_DNA"/>
</dbReference>
<dbReference type="Proteomes" id="UP000070299">
    <property type="component" value="Unassembled WGS sequence"/>
</dbReference>
<dbReference type="STRING" id="1799789.AX660_10750"/>
<protein>
    <submittedName>
        <fullName evidence="1">Uncharacterized protein</fullName>
    </submittedName>
</protein>